<dbReference type="Gene3D" id="3.40.1090.10">
    <property type="entry name" value="Cytosolic phospholipase A2 catalytic domain"/>
    <property type="match status" value="2"/>
</dbReference>
<keyword evidence="2 4" id="KW-0442">Lipid degradation</keyword>
<dbReference type="Proteomes" id="UP000192610">
    <property type="component" value="Unassembled WGS sequence"/>
</dbReference>
<evidence type="ECO:0000313" key="7">
    <source>
        <dbReference type="EMBL" id="OQP41038.1"/>
    </source>
</evidence>
<dbReference type="OrthoDB" id="9770965at2"/>
<feature type="short sequence motif" description="DGA/G" evidence="4">
    <location>
        <begin position="213"/>
        <end position="215"/>
    </location>
</feature>
<dbReference type="InterPro" id="IPR043864">
    <property type="entry name" value="Omp85-like_dom"/>
</dbReference>
<evidence type="ECO:0000313" key="8">
    <source>
        <dbReference type="Proteomes" id="UP000192610"/>
    </source>
</evidence>
<comment type="caution">
    <text evidence="7">The sequence shown here is derived from an EMBL/GenBank/DDBJ whole genome shotgun (WGS) entry which is preliminary data.</text>
</comment>
<evidence type="ECO:0000256" key="3">
    <source>
        <dbReference type="ARBA" id="ARBA00023098"/>
    </source>
</evidence>
<feature type="chain" id="PRO_5010740822" description="PNPLA domain-containing protein" evidence="5">
    <location>
        <begin position="26"/>
        <end position="752"/>
    </location>
</feature>
<dbReference type="GO" id="GO:0016787">
    <property type="term" value="F:hydrolase activity"/>
    <property type="evidence" value="ECO:0007669"/>
    <property type="project" value="UniProtKB-UniRule"/>
</dbReference>
<dbReference type="GO" id="GO:0016042">
    <property type="term" value="P:lipid catabolic process"/>
    <property type="evidence" value="ECO:0007669"/>
    <property type="project" value="UniProtKB-UniRule"/>
</dbReference>
<dbReference type="PANTHER" id="PTHR14226:SF76">
    <property type="entry name" value="NTE FAMILY PROTEIN RSSA"/>
    <property type="match status" value="1"/>
</dbReference>
<dbReference type="Gene3D" id="2.40.160.50">
    <property type="entry name" value="membrane protein fhac: a member of the omp85/tpsb transporter family"/>
    <property type="match status" value="1"/>
</dbReference>
<dbReference type="CDD" id="cd07205">
    <property type="entry name" value="Pat_PNPLA6_PNPLA7_NTE1_like"/>
    <property type="match status" value="1"/>
</dbReference>
<dbReference type="InterPro" id="IPR050301">
    <property type="entry name" value="NTE"/>
</dbReference>
<dbReference type="InterPro" id="IPR002641">
    <property type="entry name" value="PNPLA_dom"/>
</dbReference>
<dbReference type="PROSITE" id="PS51635">
    <property type="entry name" value="PNPLA"/>
    <property type="match status" value="1"/>
</dbReference>
<dbReference type="SUPFAM" id="SSF52151">
    <property type="entry name" value="FabD/lysophospholipase-like"/>
    <property type="match status" value="1"/>
</dbReference>
<dbReference type="STRING" id="354355.SAMN05660816_03913"/>
<dbReference type="Pfam" id="PF01734">
    <property type="entry name" value="Patatin"/>
    <property type="match status" value="1"/>
</dbReference>
<evidence type="ECO:0000256" key="1">
    <source>
        <dbReference type="ARBA" id="ARBA00022801"/>
    </source>
</evidence>
<protein>
    <recommendedName>
        <fullName evidence="6">PNPLA domain-containing protein</fullName>
    </recommendedName>
</protein>
<feature type="domain" description="PNPLA" evidence="6">
    <location>
        <begin position="36"/>
        <end position="226"/>
    </location>
</feature>
<organism evidence="7 8">
    <name type="scientific">Niastella yeongjuensis</name>
    <dbReference type="NCBI Taxonomy" id="354355"/>
    <lineage>
        <taxon>Bacteria</taxon>
        <taxon>Pseudomonadati</taxon>
        <taxon>Bacteroidota</taxon>
        <taxon>Chitinophagia</taxon>
        <taxon>Chitinophagales</taxon>
        <taxon>Chitinophagaceae</taxon>
        <taxon>Niastella</taxon>
    </lineage>
</organism>
<keyword evidence="5" id="KW-0732">Signal</keyword>
<gene>
    <name evidence="7" type="ORF">A4H97_15685</name>
</gene>
<reference evidence="8" key="1">
    <citation type="submission" date="2016-04" db="EMBL/GenBank/DDBJ databases">
        <authorList>
            <person name="Chen L."/>
            <person name="Zhuang W."/>
            <person name="Wang G."/>
        </authorList>
    </citation>
    <scope>NUCLEOTIDE SEQUENCE [LARGE SCALE GENOMIC DNA]</scope>
    <source>
        <strain evidence="8">17621</strain>
    </source>
</reference>
<sequence>MVIFNNYKPGLVWLLLILVFQSASAQLPAPRPKIGVTLSGGGAKGLAHIGILKAIDSAGLKVDYITGTSMGSIIGSLYAIGYTADSIEKITRSIDWDLLLSNSVSLRSIFMEEKDEYSKYVIELPWQNNNFRLPSGLLQGQELWQKFSELYFPVHQIKDFSNFSIPFRCIGTDVGNGEAIVMKDGEIISAIRSSMAIPSVFTAIDYNGKRMVDGGIVRNFPVRDVKDMGANIVIGSNVASGLLPSEKVRNALQILLQIAFFREAEDAKTEVPQCDIYIPFKLQRYTMGSFGDGNAILDSGIVEGRKLYPQFKRLADSLNAIYGPLEVTKNRLPAVNSTVITSYEVHGVERTSSEFFVHTMDLQLNRSYTAKRLSNMVRQAYGTRYYSRIIYSLQPQPDGTSRIIFDVTENPFTFAKLGIHYNRFTGIGIIGNLTARNFFITNSRSLVTVNIGESFRIRGEHLQYLGRLKNFALVAETQFDRFEVNAYDQYKQDGLYKQTFAKVGEKFQFSPSRSFSTGAGHRFEWVHYTPKISKGSVDLKGSNNYNTLYTFFDYNSLDRSIFPRKGVKLYGEAGRVLGQHPDLNFIQNGEPLTDTSLAISTHPYWRTTLDVESYIPIGKRTTLLLNGQGGINFNYTRNALNEFAIGGLTKVFRNQITFAGLQEGTLYTPSVAMLQGGVRVNLFTNNYLIGKANVLFTNFISRSEFFKNNPDFLSGYSLTYSYNFALGPLEISTMYCDQTGRLQWYINLGIPF</sequence>
<feature type="signal peptide" evidence="5">
    <location>
        <begin position="1"/>
        <end position="25"/>
    </location>
</feature>
<dbReference type="EMBL" id="LVXG01000067">
    <property type="protein sequence ID" value="OQP41038.1"/>
    <property type="molecule type" value="Genomic_DNA"/>
</dbReference>
<name>A0A1V9E4K1_9BACT</name>
<dbReference type="AlphaFoldDB" id="A0A1V9E4K1"/>
<feature type="active site" description="Nucleophile" evidence="4">
    <location>
        <position position="69"/>
    </location>
</feature>
<dbReference type="PANTHER" id="PTHR14226">
    <property type="entry name" value="NEUROPATHY TARGET ESTERASE/SWISS CHEESE D.MELANOGASTER"/>
    <property type="match status" value="1"/>
</dbReference>
<feature type="short sequence motif" description="GXSXG" evidence="4">
    <location>
        <begin position="67"/>
        <end position="71"/>
    </location>
</feature>
<evidence type="ECO:0000259" key="6">
    <source>
        <dbReference type="PROSITE" id="PS51635"/>
    </source>
</evidence>
<dbReference type="RefSeq" id="WP_081204020.1">
    <property type="nucleotide sequence ID" value="NZ_FOCZ01000007.1"/>
</dbReference>
<keyword evidence="3 4" id="KW-0443">Lipid metabolism</keyword>
<dbReference type="Pfam" id="PF19143">
    <property type="entry name" value="Omp85_2"/>
    <property type="match status" value="1"/>
</dbReference>
<evidence type="ECO:0000256" key="4">
    <source>
        <dbReference type="PROSITE-ProRule" id="PRU01161"/>
    </source>
</evidence>
<proteinExistence type="predicted"/>
<keyword evidence="8" id="KW-1185">Reference proteome</keyword>
<dbReference type="InterPro" id="IPR016035">
    <property type="entry name" value="Acyl_Trfase/lysoPLipase"/>
</dbReference>
<keyword evidence="1 4" id="KW-0378">Hydrolase</keyword>
<feature type="active site" description="Proton acceptor" evidence="4">
    <location>
        <position position="213"/>
    </location>
</feature>
<feature type="short sequence motif" description="GXGXXG" evidence="4">
    <location>
        <begin position="40"/>
        <end position="45"/>
    </location>
</feature>
<evidence type="ECO:0000256" key="5">
    <source>
        <dbReference type="SAM" id="SignalP"/>
    </source>
</evidence>
<accession>A0A1V9E4K1</accession>
<evidence type="ECO:0000256" key="2">
    <source>
        <dbReference type="ARBA" id="ARBA00022963"/>
    </source>
</evidence>